<organism evidence="1 2">
    <name type="scientific">Piromyces finnis</name>
    <dbReference type="NCBI Taxonomy" id="1754191"/>
    <lineage>
        <taxon>Eukaryota</taxon>
        <taxon>Fungi</taxon>
        <taxon>Fungi incertae sedis</taxon>
        <taxon>Chytridiomycota</taxon>
        <taxon>Chytridiomycota incertae sedis</taxon>
        <taxon>Neocallimastigomycetes</taxon>
        <taxon>Neocallimastigales</taxon>
        <taxon>Neocallimastigaceae</taxon>
        <taxon>Piromyces</taxon>
    </lineage>
</organism>
<reference evidence="1 2" key="2">
    <citation type="submission" date="2016-08" db="EMBL/GenBank/DDBJ databases">
        <title>Pervasive Adenine N6-methylation of Active Genes in Fungi.</title>
        <authorList>
            <consortium name="DOE Joint Genome Institute"/>
            <person name="Mondo S.J."/>
            <person name="Dannebaum R.O."/>
            <person name="Kuo R.C."/>
            <person name="Labutti K."/>
            <person name="Haridas S."/>
            <person name="Kuo A."/>
            <person name="Salamov A."/>
            <person name="Ahrendt S.R."/>
            <person name="Lipzen A."/>
            <person name="Sullivan W."/>
            <person name="Andreopoulos W.B."/>
            <person name="Clum A."/>
            <person name="Lindquist E."/>
            <person name="Daum C."/>
            <person name="Ramamoorthy G.K."/>
            <person name="Gryganskyi A."/>
            <person name="Culley D."/>
            <person name="Magnuson J.K."/>
            <person name="James T.Y."/>
            <person name="O'Malley M.A."/>
            <person name="Stajich J.E."/>
            <person name="Spatafora J.W."/>
            <person name="Visel A."/>
            <person name="Grigoriev I.V."/>
        </authorList>
    </citation>
    <scope>NUCLEOTIDE SEQUENCE [LARGE SCALE GENOMIC DNA]</scope>
    <source>
        <strain evidence="2">finn</strain>
    </source>
</reference>
<name>A0A1Y1V4L2_9FUNG</name>
<dbReference type="STRING" id="1754191.A0A1Y1V4L2"/>
<comment type="caution">
    <text evidence="1">The sequence shown here is derived from an EMBL/GenBank/DDBJ whole genome shotgun (WGS) entry which is preliminary data.</text>
</comment>
<evidence type="ECO:0000313" key="2">
    <source>
        <dbReference type="Proteomes" id="UP000193719"/>
    </source>
</evidence>
<accession>A0A1Y1V4L2</accession>
<gene>
    <name evidence="1" type="ORF">BCR36DRAFT_95260</name>
</gene>
<reference evidence="1 2" key="1">
    <citation type="submission" date="2016-08" db="EMBL/GenBank/DDBJ databases">
        <title>Genomes of anaerobic fungi encode conserved fungal cellulosomes for biomass hydrolysis.</title>
        <authorList>
            <consortium name="DOE Joint Genome Institute"/>
            <person name="Haitjema C.H."/>
            <person name="Gilmore S.P."/>
            <person name="Henske J.K."/>
            <person name="Solomon K.V."/>
            <person name="De Groot R."/>
            <person name="Kuo A."/>
            <person name="Mondo S.J."/>
            <person name="Salamov A.A."/>
            <person name="Labutti K."/>
            <person name="Zhao Z."/>
            <person name="Chiniquy J."/>
            <person name="Barry K."/>
            <person name="Brewer H.M."/>
            <person name="Purvine S.O."/>
            <person name="Wright A.T."/>
            <person name="Boxma B."/>
            <person name="Van Alen T."/>
            <person name="Hackstein J.H."/>
            <person name="Baker S.E."/>
            <person name="Grigoriev I.V."/>
            <person name="O'Malley M.A."/>
        </authorList>
    </citation>
    <scope>NUCLEOTIDE SEQUENCE [LARGE SCALE GENOMIC DNA]</scope>
    <source>
        <strain evidence="2">finn</strain>
    </source>
</reference>
<dbReference type="EMBL" id="MCFH01000031">
    <property type="protein sequence ID" value="ORX47288.1"/>
    <property type="molecule type" value="Genomic_DNA"/>
</dbReference>
<keyword evidence="2" id="KW-1185">Reference proteome</keyword>
<proteinExistence type="predicted"/>
<sequence>MKKTTKYIYKINLVTGEKEIVGMQQNEKPIQQTLQEPISIIKEEMIDVPSEIGKKTFVKRIIKYLIVVDPIKGTKKVVNKHISEEPIEDLKDLNEISLSNLVNEGVITNDEDEYNEGKSIIGKLQNLTKSEERIINLDDTLEDDSYSGKDLIDQIKNALVFEDHETKEISDMDIHINSSFNNYSHSLSEDQLTENKKNLIFKNYKEYEDFVDNEDLNIVNEKREEDIENQFLKRKSEEKYNIKRIDVLQQHLDIQPEISKEKMKVEEKTEKIENSNCCTIKSSCFKKDKENENKTKTKENEVINSYKRSMGSQKESKPEVDDEYDLYSIETTTVVSVPVIESRLSYFDNFDNNKSNKSSKNKDCIIM</sequence>
<dbReference type="OrthoDB" id="10639371at2759"/>
<dbReference type="Proteomes" id="UP000193719">
    <property type="component" value="Unassembled WGS sequence"/>
</dbReference>
<dbReference type="AlphaFoldDB" id="A0A1Y1V4L2"/>
<evidence type="ECO:0000313" key="1">
    <source>
        <dbReference type="EMBL" id="ORX47288.1"/>
    </source>
</evidence>
<protein>
    <submittedName>
        <fullName evidence="1">Uncharacterized protein</fullName>
    </submittedName>
</protein>